<reference evidence="1" key="1">
    <citation type="submission" date="2018-05" db="EMBL/GenBank/DDBJ databases">
        <authorList>
            <person name="Lanie J.A."/>
            <person name="Ng W.-L."/>
            <person name="Kazmierczak K.M."/>
            <person name="Andrzejewski T.M."/>
            <person name="Davidsen T.M."/>
            <person name="Wayne K.J."/>
            <person name="Tettelin H."/>
            <person name="Glass J.I."/>
            <person name="Rusch D."/>
            <person name="Podicherti R."/>
            <person name="Tsui H.-C.T."/>
            <person name="Winkler M.E."/>
        </authorList>
    </citation>
    <scope>NUCLEOTIDE SEQUENCE</scope>
</reference>
<protein>
    <submittedName>
        <fullName evidence="1">Uncharacterized protein</fullName>
    </submittedName>
</protein>
<accession>A0A382GBS1</accession>
<name>A0A382GBS1_9ZZZZ</name>
<proteinExistence type="predicted"/>
<sequence>MSIFIRGLPKPPTPASEVVVATDDIDLVELLRASLEVGLRRL</sequence>
<gene>
    <name evidence="1" type="ORF">METZ01_LOCUS225522</name>
</gene>
<dbReference type="EMBL" id="UINC01054675">
    <property type="protein sequence ID" value="SVB72668.1"/>
    <property type="molecule type" value="Genomic_DNA"/>
</dbReference>
<dbReference type="AlphaFoldDB" id="A0A382GBS1"/>
<organism evidence="1">
    <name type="scientific">marine metagenome</name>
    <dbReference type="NCBI Taxonomy" id="408172"/>
    <lineage>
        <taxon>unclassified sequences</taxon>
        <taxon>metagenomes</taxon>
        <taxon>ecological metagenomes</taxon>
    </lineage>
</organism>
<evidence type="ECO:0000313" key="1">
    <source>
        <dbReference type="EMBL" id="SVB72668.1"/>
    </source>
</evidence>